<evidence type="ECO:0000313" key="4">
    <source>
        <dbReference type="EMBL" id="SMC32737.1"/>
    </source>
</evidence>
<evidence type="ECO:0000256" key="1">
    <source>
        <dbReference type="ARBA" id="ARBA00022729"/>
    </source>
</evidence>
<protein>
    <submittedName>
        <fullName evidence="4">Ig-like domain-containing protein</fullName>
    </submittedName>
</protein>
<organism evidence="4 5">
    <name type="scientific">Moheibacter sediminis</name>
    <dbReference type="NCBI Taxonomy" id="1434700"/>
    <lineage>
        <taxon>Bacteria</taxon>
        <taxon>Pseudomonadati</taxon>
        <taxon>Bacteroidota</taxon>
        <taxon>Flavobacteriia</taxon>
        <taxon>Flavobacteriales</taxon>
        <taxon>Weeksellaceae</taxon>
        <taxon>Moheibacter</taxon>
    </lineage>
</organism>
<dbReference type="EMBL" id="FWXS01000001">
    <property type="protein sequence ID" value="SMC32737.1"/>
    <property type="molecule type" value="Genomic_DNA"/>
</dbReference>
<dbReference type="OrthoDB" id="9809989at2"/>
<name>A0A1W1Y9A1_9FLAO</name>
<dbReference type="InterPro" id="IPR032812">
    <property type="entry name" value="SbsA_Ig"/>
</dbReference>
<dbReference type="AlphaFoldDB" id="A0A1W1Y9A1"/>
<dbReference type="Pfam" id="PF13205">
    <property type="entry name" value="Big_5"/>
    <property type="match status" value="1"/>
</dbReference>
<evidence type="ECO:0000313" key="5">
    <source>
        <dbReference type="Proteomes" id="UP000192393"/>
    </source>
</evidence>
<dbReference type="RefSeq" id="WP_084015340.1">
    <property type="nucleotide sequence ID" value="NZ_FWXS01000001.1"/>
</dbReference>
<dbReference type="PROSITE" id="PS51257">
    <property type="entry name" value="PROKAR_LIPOPROTEIN"/>
    <property type="match status" value="1"/>
</dbReference>
<evidence type="ECO:0000256" key="2">
    <source>
        <dbReference type="SAM" id="MobiDB-lite"/>
    </source>
</evidence>
<accession>A0A1W1Y9A1</accession>
<evidence type="ECO:0000259" key="3">
    <source>
        <dbReference type="Pfam" id="PF13205"/>
    </source>
</evidence>
<feature type="domain" description="SbsA Ig-like" evidence="3">
    <location>
        <begin position="28"/>
        <end position="132"/>
    </location>
</feature>
<dbReference type="STRING" id="1434700.SAMN06296427_101121"/>
<reference evidence="5" key="1">
    <citation type="submission" date="2017-04" db="EMBL/GenBank/DDBJ databases">
        <authorList>
            <person name="Varghese N."/>
            <person name="Submissions S."/>
        </authorList>
    </citation>
    <scope>NUCLEOTIDE SEQUENCE [LARGE SCALE GENOMIC DNA]</scope>
    <source>
        <strain evidence="5">CGMCC 1.12708</strain>
    </source>
</reference>
<gene>
    <name evidence="4" type="ORF">SAMN06296427_101121</name>
</gene>
<dbReference type="Proteomes" id="UP000192393">
    <property type="component" value="Unassembled WGS sequence"/>
</dbReference>
<proteinExistence type="predicted"/>
<sequence length="552" mass="63317">MRFLVFIFISILVLSCARQGSPTGGPKDETPPKFIGSSPDTLSLNVPTNLKEIRINFDEYIVLKDHTQQIVVSPPLESGAVYMPVGTARKYVSIKLEKPLEENTTYNINFGTSIQDNNEGNKLPYFQYVFSTGDYVDSLELTGKASVLSEKKLSDKLLVALFKVDSTYNDSAILKQKPFYVSRLDAEGNFKLNYLRPGKYQMVAFDDVVQNMQFDIGEEKFGFMDELIDLNENQTAEIQLFDQIPPYKAGKAEQRGYGHMVFKFAGQPENIEITPVDFDFTTSKISYKPKSDSLNFWFKPSVDSIYEKSKRLKFLVKHKDKSDTISAVYSNSQKHSLSIKELNKGNYTPSKKVKITVNYPITKLDSSYISVRKDTVDLPFKIIPDTKNENAFMLDFKIELASAYEVNLLPNAITDFFEETNDSIKISFKTKTRNDFGNLRLSLQNKPDKPFWIQLLNNKDEVLEEIYTTKDVFDFNHLNPGEYYFKILIDENENEHWDTGDFFAKKQPEKAMIYPAVLNVRAMWDLDEVWVLPEPNSLIKEESSTEVSEDSK</sequence>
<keyword evidence="1" id="KW-0732">Signal</keyword>
<feature type="region of interest" description="Disordered" evidence="2">
    <location>
        <begin position="19"/>
        <end position="39"/>
    </location>
</feature>
<keyword evidence="5" id="KW-1185">Reference proteome</keyword>